<reference evidence="3" key="1">
    <citation type="submission" date="2005-09" db="EMBL/GenBank/DDBJ databases">
        <authorList>
            <person name="Mural R.J."/>
            <person name="Li P.W."/>
            <person name="Adams M.D."/>
            <person name="Amanatides P.G."/>
            <person name="Baden-Tillson H."/>
            <person name="Barnstead M."/>
            <person name="Chin S.H."/>
            <person name="Dew I."/>
            <person name="Evans C.A."/>
            <person name="Ferriera S."/>
            <person name="Flanigan M."/>
            <person name="Fosler C."/>
            <person name="Glodek A."/>
            <person name="Gu Z."/>
            <person name="Holt R.A."/>
            <person name="Jennings D."/>
            <person name="Kraft C.L."/>
            <person name="Lu F."/>
            <person name="Nguyen T."/>
            <person name="Nusskern D.R."/>
            <person name="Pfannkoch C.M."/>
            <person name="Sitter C."/>
            <person name="Sutton G.G."/>
            <person name="Venter J.C."/>
            <person name="Wang Z."/>
            <person name="Woodage T."/>
            <person name="Zheng X.H."/>
            <person name="Zhong F."/>
        </authorList>
    </citation>
    <scope>NUCLEOTIDE SEQUENCE [LARGE SCALE GENOMIC DNA]</scope>
    <source>
        <strain>BN</strain>
        <strain evidence="3">Sprague-Dawley</strain>
    </source>
</reference>
<protein>
    <submittedName>
        <fullName evidence="2">RCG48149, isoform CRA_a</fullName>
    </submittedName>
</protein>
<evidence type="ECO:0000313" key="3">
    <source>
        <dbReference type="Proteomes" id="UP000234681"/>
    </source>
</evidence>
<gene>
    <name evidence="2" type="ORF">rCG_48149</name>
</gene>
<sequence>MAVLGLCLKPEGACSCLPLPCQSQARVLPAHRAPLSLRKAEAEGPPCQRPGTSLNPHSASTTSLFPGSTSGLFFLHSSEPDRAKPTSLGNVGAIWGCGALPPSQLRILAPPSGTASCRKPLVFT</sequence>
<dbReference type="Proteomes" id="UP000234681">
    <property type="component" value="Chromosome 1"/>
</dbReference>
<organism evidence="2 3">
    <name type="scientific">Rattus norvegicus</name>
    <name type="common">Rat</name>
    <dbReference type="NCBI Taxonomy" id="10116"/>
    <lineage>
        <taxon>Eukaryota</taxon>
        <taxon>Metazoa</taxon>
        <taxon>Chordata</taxon>
        <taxon>Craniata</taxon>
        <taxon>Vertebrata</taxon>
        <taxon>Euteleostomi</taxon>
        <taxon>Mammalia</taxon>
        <taxon>Eutheria</taxon>
        <taxon>Euarchontoglires</taxon>
        <taxon>Glires</taxon>
        <taxon>Rodentia</taxon>
        <taxon>Myomorpha</taxon>
        <taxon>Muroidea</taxon>
        <taxon>Muridae</taxon>
        <taxon>Murinae</taxon>
        <taxon>Rattus</taxon>
    </lineage>
</organism>
<name>A6HZ29_RAT</name>
<feature type="region of interest" description="Disordered" evidence="1">
    <location>
        <begin position="39"/>
        <end position="61"/>
    </location>
</feature>
<feature type="compositionally biased region" description="Polar residues" evidence="1">
    <location>
        <begin position="50"/>
        <end position="61"/>
    </location>
</feature>
<proteinExistence type="predicted"/>
<dbReference type="EMBL" id="CH473953">
    <property type="protein sequence ID" value="EDM12459.1"/>
    <property type="molecule type" value="Genomic_DNA"/>
</dbReference>
<evidence type="ECO:0000313" key="2">
    <source>
        <dbReference type="EMBL" id="EDM12459.1"/>
    </source>
</evidence>
<dbReference type="AlphaFoldDB" id="A6HZ29"/>
<evidence type="ECO:0000256" key="1">
    <source>
        <dbReference type="SAM" id="MobiDB-lite"/>
    </source>
</evidence>
<accession>A6HZ29</accession>